<dbReference type="InterPro" id="IPR037038">
    <property type="entry name" value="HepT-like_sf"/>
</dbReference>
<dbReference type="PANTHER" id="PTHR34139:SF1">
    <property type="entry name" value="RNASE MJ1380-RELATED"/>
    <property type="match status" value="1"/>
</dbReference>
<dbReference type="RefSeq" id="WP_069809889.1">
    <property type="nucleotide sequence ID" value="NZ_CP017305.1"/>
</dbReference>
<evidence type="ECO:0000256" key="4">
    <source>
        <dbReference type="ARBA" id="ARBA00022741"/>
    </source>
</evidence>
<dbReference type="GO" id="GO:0000166">
    <property type="term" value="F:nucleotide binding"/>
    <property type="evidence" value="ECO:0007669"/>
    <property type="project" value="UniProtKB-KW"/>
</dbReference>
<dbReference type="STRING" id="274537.BIU88_06870"/>
<evidence type="ECO:0000256" key="6">
    <source>
        <dbReference type="ARBA" id="ARBA00024207"/>
    </source>
</evidence>
<keyword evidence="5" id="KW-0378">Hydrolase</keyword>
<keyword evidence="1" id="KW-0597">Phosphoprotein</keyword>
<gene>
    <name evidence="7" type="ORF">BIU88_06870</name>
</gene>
<dbReference type="PANTHER" id="PTHR34139">
    <property type="entry name" value="UPF0331 PROTEIN MJ0127"/>
    <property type="match status" value="1"/>
</dbReference>
<protein>
    <recommendedName>
        <fullName evidence="9">DUF86 domain-containing protein</fullName>
    </recommendedName>
</protein>
<sequence length="115" mass="13585">MSINREFIDYLEDILDAMVKIEKFIADQSFYDFAQDDKSQFAVIRAFEIIGEASKKIPEHVKEKYRNVPWRVMAGMRDKLVHEYFGVDIEVVWKTATEDIKDLKPIIHGIIKNYQ</sequence>
<evidence type="ECO:0008006" key="9">
    <source>
        <dbReference type="Google" id="ProtNLM"/>
    </source>
</evidence>
<keyword evidence="4" id="KW-0547">Nucleotide-binding</keyword>
<proteinExistence type="inferred from homology"/>
<dbReference type="Proteomes" id="UP000095185">
    <property type="component" value="Chromosome"/>
</dbReference>
<reference evidence="7" key="1">
    <citation type="submission" date="2016-09" db="EMBL/GenBank/DDBJ databases">
        <title>Genome sequence of Chlorobaculum limnaeum.</title>
        <authorList>
            <person name="Liu Z."/>
            <person name="Tank M."/>
            <person name="Bryant D.A."/>
        </authorList>
    </citation>
    <scope>NUCLEOTIDE SEQUENCE [LARGE SCALE GENOMIC DNA]</scope>
    <source>
        <strain evidence="7">DSM 1677</strain>
    </source>
</reference>
<dbReference type="EMBL" id="CP017305">
    <property type="protein sequence ID" value="AOS83899.1"/>
    <property type="molecule type" value="Genomic_DNA"/>
</dbReference>
<dbReference type="OrthoDB" id="955324at2"/>
<evidence type="ECO:0000256" key="2">
    <source>
        <dbReference type="ARBA" id="ARBA00022649"/>
    </source>
</evidence>
<evidence type="ECO:0000313" key="8">
    <source>
        <dbReference type="Proteomes" id="UP000095185"/>
    </source>
</evidence>
<comment type="similarity">
    <text evidence="6">Belongs to the HepT RNase toxin family.</text>
</comment>
<dbReference type="GO" id="GO:0016787">
    <property type="term" value="F:hydrolase activity"/>
    <property type="evidence" value="ECO:0007669"/>
    <property type="project" value="UniProtKB-KW"/>
</dbReference>
<keyword evidence="8" id="KW-1185">Reference proteome</keyword>
<dbReference type="Gene3D" id="1.20.120.580">
    <property type="entry name" value="bsu32300-like"/>
    <property type="match status" value="1"/>
</dbReference>
<accession>A0A1D8D8A6</accession>
<organism evidence="7 8">
    <name type="scientific">Chlorobaculum limnaeum</name>
    <dbReference type="NCBI Taxonomy" id="274537"/>
    <lineage>
        <taxon>Bacteria</taxon>
        <taxon>Pseudomonadati</taxon>
        <taxon>Chlorobiota</taxon>
        <taxon>Chlorobiia</taxon>
        <taxon>Chlorobiales</taxon>
        <taxon>Chlorobiaceae</taxon>
        <taxon>Chlorobaculum</taxon>
    </lineage>
</organism>
<dbReference type="KEGG" id="clz:BIU88_06870"/>
<dbReference type="AlphaFoldDB" id="A0A1D8D8A6"/>
<dbReference type="InterPro" id="IPR008201">
    <property type="entry name" value="HepT-like"/>
</dbReference>
<dbReference type="Pfam" id="PF01934">
    <property type="entry name" value="HepT-like"/>
    <property type="match status" value="1"/>
</dbReference>
<evidence type="ECO:0000256" key="1">
    <source>
        <dbReference type="ARBA" id="ARBA00022553"/>
    </source>
</evidence>
<evidence type="ECO:0000313" key="7">
    <source>
        <dbReference type="EMBL" id="AOS83899.1"/>
    </source>
</evidence>
<name>A0A1D8D8A6_CHLLM</name>
<evidence type="ECO:0000256" key="5">
    <source>
        <dbReference type="ARBA" id="ARBA00022801"/>
    </source>
</evidence>
<keyword evidence="2" id="KW-1277">Toxin-antitoxin system</keyword>
<dbReference type="GO" id="GO:0004540">
    <property type="term" value="F:RNA nuclease activity"/>
    <property type="evidence" value="ECO:0007669"/>
    <property type="project" value="InterPro"/>
</dbReference>
<dbReference type="GO" id="GO:0110001">
    <property type="term" value="C:toxin-antitoxin complex"/>
    <property type="evidence" value="ECO:0007669"/>
    <property type="project" value="InterPro"/>
</dbReference>
<evidence type="ECO:0000256" key="3">
    <source>
        <dbReference type="ARBA" id="ARBA00022722"/>
    </source>
</evidence>
<keyword evidence="3" id="KW-0540">Nuclease</keyword>
<dbReference type="InterPro" id="IPR051813">
    <property type="entry name" value="HepT_RNase_toxin"/>
</dbReference>